<dbReference type="AlphaFoldDB" id="A0A9N9IWD9"/>
<evidence type="ECO:0000313" key="2">
    <source>
        <dbReference type="EMBL" id="CAG8751435.1"/>
    </source>
</evidence>
<evidence type="ECO:0000256" key="1">
    <source>
        <dbReference type="SAM" id="MobiDB-lite"/>
    </source>
</evidence>
<sequence>NLRGHNNDHSSTIMDSRRFGNSHSPREYDNKTGYHHAQNVLKNMNEEQYKSFHDEVMQILSSLDDALQLDHTKR</sequence>
<dbReference type="Proteomes" id="UP000789570">
    <property type="component" value="Unassembled WGS sequence"/>
</dbReference>
<feature type="non-terminal residue" evidence="2">
    <location>
        <position position="1"/>
    </location>
</feature>
<proteinExistence type="predicted"/>
<name>A0A9N9IWD9_9GLOM</name>
<comment type="caution">
    <text evidence="2">The sequence shown here is derived from an EMBL/GenBank/DDBJ whole genome shotgun (WGS) entry which is preliminary data.</text>
</comment>
<feature type="region of interest" description="Disordered" evidence="1">
    <location>
        <begin position="1"/>
        <end position="31"/>
    </location>
</feature>
<accession>A0A9N9IWD9</accession>
<dbReference type="EMBL" id="CAJVPQ010018585">
    <property type="protein sequence ID" value="CAG8751435.1"/>
    <property type="molecule type" value="Genomic_DNA"/>
</dbReference>
<evidence type="ECO:0000313" key="3">
    <source>
        <dbReference type="Proteomes" id="UP000789570"/>
    </source>
</evidence>
<organism evidence="2 3">
    <name type="scientific">Funneliformis caledonium</name>
    <dbReference type="NCBI Taxonomy" id="1117310"/>
    <lineage>
        <taxon>Eukaryota</taxon>
        <taxon>Fungi</taxon>
        <taxon>Fungi incertae sedis</taxon>
        <taxon>Mucoromycota</taxon>
        <taxon>Glomeromycotina</taxon>
        <taxon>Glomeromycetes</taxon>
        <taxon>Glomerales</taxon>
        <taxon>Glomeraceae</taxon>
        <taxon>Funneliformis</taxon>
    </lineage>
</organism>
<protein>
    <submittedName>
        <fullName evidence="2">9996_t:CDS:1</fullName>
    </submittedName>
</protein>
<dbReference type="OrthoDB" id="2438111at2759"/>
<gene>
    <name evidence="2" type="ORF">FCALED_LOCUS16341</name>
</gene>
<keyword evidence="3" id="KW-1185">Reference proteome</keyword>
<feature type="compositionally biased region" description="Polar residues" evidence="1">
    <location>
        <begin position="9"/>
        <end position="23"/>
    </location>
</feature>
<reference evidence="2" key="1">
    <citation type="submission" date="2021-06" db="EMBL/GenBank/DDBJ databases">
        <authorList>
            <person name="Kallberg Y."/>
            <person name="Tangrot J."/>
            <person name="Rosling A."/>
        </authorList>
    </citation>
    <scope>NUCLEOTIDE SEQUENCE</scope>
    <source>
        <strain evidence="2">UK204</strain>
    </source>
</reference>